<dbReference type="Proteomes" id="UP000250079">
    <property type="component" value="Chromosome"/>
</dbReference>
<feature type="transmembrane region" description="Helical" evidence="4">
    <location>
        <begin position="146"/>
        <end position="163"/>
    </location>
</feature>
<feature type="transmembrane region" description="Helical" evidence="4">
    <location>
        <begin position="28"/>
        <end position="47"/>
    </location>
</feature>
<keyword evidence="3 4" id="KW-0472">Membrane</keyword>
<dbReference type="OrthoDB" id="9808182at2"/>
<evidence type="ECO:0000313" key="6">
    <source>
        <dbReference type="Proteomes" id="UP000250079"/>
    </source>
</evidence>
<feature type="transmembrane region" description="Helical" evidence="4">
    <location>
        <begin position="53"/>
        <end position="73"/>
    </location>
</feature>
<evidence type="ECO:0000313" key="5">
    <source>
        <dbReference type="EMBL" id="ASJ71532.1"/>
    </source>
</evidence>
<dbReference type="InterPro" id="IPR036259">
    <property type="entry name" value="MFS_trans_sf"/>
</dbReference>
<dbReference type="PANTHER" id="PTHR23531:SF1">
    <property type="entry name" value="QUINOLENE RESISTANCE PROTEIN NORA"/>
    <property type="match status" value="1"/>
</dbReference>
<dbReference type="AlphaFoldDB" id="A0A2Z2NJG3"/>
<protein>
    <submittedName>
        <fullName evidence="5">Multidrug resistance protein MdtG</fullName>
    </submittedName>
</protein>
<accession>A0A2Z2NJG3</accession>
<dbReference type="RefSeq" id="WP_088916963.1">
    <property type="nucleotide sequence ID" value="NZ_CP018632.1"/>
</dbReference>
<evidence type="ECO:0000256" key="4">
    <source>
        <dbReference type="SAM" id="Phobius"/>
    </source>
</evidence>
<dbReference type="Gene3D" id="1.20.1250.20">
    <property type="entry name" value="MFS general substrate transporter like domains"/>
    <property type="match status" value="2"/>
</dbReference>
<name>A0A2Z2NJG3_9GAMM</name>
<feature type="transmembrane region" description="Helical" evidence="4">
    <location>
        <begin position="251"/>
        <end position="271"/>
    </location>
</feature>
<feature type="transmembrane region" description="Helical" evidence="4">
    <location>
        <begin position="283"/>
        <end position="303"/>
    </location>
</feature>
<dbReference type="SUPFAM" id="SSF103473">
    <property type="entry name" value="MFS general substrate transporter"/>
    <property type="match status" value="1"/>
</dbReference>
<feature type="transmembrane region" description="Helical" evidence="4">
    <location>
        <begin position="221"/>
        <end position="239"/>
    </location>
</feature>
<feature type="transmembrane region" description="Helical" evidence="4">
    <location>
        <begin position="104"/>
        <end position="126"/>
    </location>
</feature>
<feature type="transmembrane region" description="Helical" evidence="4">
    <location>
        <begin position="352"/>
        <end position="368"/>
    </location>
</feature>
<organism evidence="5 6">
    <name type="scientific">Granulosicoccus antarcticus IMCC3135</name>
    <dbReference type="NCBI Taxonomy" id="1192854"/>
    <lineage>
        <taxon>Bacteria</taxon>
        <taxon>Pseudomonadati</taxon>
        <taxon>Pseudomonadota</taxon>
        <taxon>Gammaproteobacteria</taxon>
        <taxon>Chromatiales</taxon>
        <taxon>Granulosicoccaceae</taxon>
        <taxon>Granulosicoccus</taxon>
    </lineage>
</organism>
<keyword evidence="2 4" id="KW-1133">Transmembrane helix</keyword>
<dbReference type="EMBL" id="CP018632">
    <property type="protein sequence ID" value="ASJ71532.1"/>
    <property type="molecule type" value="Genomic_DNA"/>
</dbReference>
<proteinExistence type="predicted"/>
<keyword evidence="1 4" id="KW-0812">Transmembrane</keyword>
<dbReference type="KEGG" id="gai:IMCC3135_07130"/>
<dbReference type="InterPro" id="IPR011701">
    <property type="entry name" value="MFS"/>
</dbReference>
<dbReference type="InterPro" id="IPR052714">
    <property type="entry name" value="MFS_Exporter"/>
</dbReference>
<dbReference type="GO" id="GO:0022857">
    <property type="term" value="F:transmembrane transporter activity"/>
    <property type="evidence" value="ECO:0007669"/>
    <property type="project" value="InterPro"/>
</dbReference>
<gene>
    <name evidence="5" type="primary">mdtG</name>
    <name evidence="5" type="ORF">IMCC3135_07130</name>
</gene>
<dbReference type="Pfam" id="PF07690">
    <property type="entry name" value="MFS_1"/>
    <property type="match status" value="2"/>
</dbReference>
<reference evidence="5 6" key="1">
    <citation type="submission" date="2016-12" db="EMBL/GenBank/DDBJ databases">
        <authorList>
            <person name="Song W.-J."/>
            <person name="Kurnit D.M."/>
        </authorList>
    </citation>
    <scope>NUCLEOTIDE SEQUENCE [LARGE SCALE GENOMIC DNA]</scope>
    <source>
        <strain evidence="5 6">IMCC3135</strain>
    </source>
</reference>
<evidence type="ECO:0000256" key="1">
    <source>
        <dbReference type="ARBA" id="ARBA00022692"/>
    </source>
</evidence>
<feature type="transmembrane region" description="Helical" evidence="4">
    <location>
        <begin position="169"/>
        <end position="188"/>
    </location>
</feature>
<feature type="transmembrane region" description="Helical" evidence="4">
    <location>
        <begin position="80"/>
        <end position="98"/>
    </location>
</feature>
<evidence type="ECO:0000256" key="2">
    <source>
        <dbReference type="ARBA" id="ARBA00022989"/>
    </source>
</evidence>
<sequence length="395" mass="43458">MFHRRPVALSQLPGNTSLNLARMSAIEGFSRSILVSILPLVALEALGSKENVAIAYLIGGLLTLSITLNIGTIERYLQRRWVVTLGGGFLVLAALLLYSRSTIFLPLGIGLRSAAASVYTVCLSLYIMDYIGKKDLTLNESRRMQYTGLAWLAGPALGSWLVAKGYVDIPFLLSAIAAFIMLAYFWRLRLGDNKVLRKAQSQASNPWQAIKRYSGQKRLRIAYSITVSRSCYWVSLYVYGPIYVVEAGLPVWSAGVLLSGVSTMLFLSPVIRRISDRFGTRQVIYTGLTITGLSLLALGFVGSPKPLGVVFWVSGAVGGVLLDVLGNIPFMRSVKSHERVAMTSVFSTWREASELLTPLLVSAVLVFFPFQAYFFILALMHFMSAVSTSFLPKRL</sequence>
<evidence type="ECO:0000256" key="3">
    <source>
        <dbReference type="ARBA" id="ARBA00023136"/>
    </source>
</evidence>
<keyword evidence="6" id="KW-1185">Reference proteome</keyword>
<feature type="transmembrane region" description="Helical" evidence="4">
    <location>
        <begin position="309"/>
        <end position="331"/>
    </location>
</feature>
<dbReference type="PANTHER" id="PTHR23531">
    <property type="entry name" value="QUINOLENE RESISTANCE PROTEIN NORA"/>
    <property type="match status" value="1"/>
</dbReference>